<accession>A0A839HH74</accession>
<evidence type="ECO:0000256" key="1">
    <source>
        <dbReference type="SAM" id="Phobius"/>
    </source>
</evidence>
<gene>
    <name evidence="2" type="ORF">H4F90_05820</name>
</gene>
<keyword evidence="1" id="KW-0472">Membrane</keyword>
<feature type="transmembrane region" description="Helical" evidence="1">
    <location>
        <begin position="51"/>
        <end position="72"/>
    </location>
</feature>
<dbReference type="AlphaFoldDB" id="A0A839HH74"/>
<proteinExistence type="predicted"/>
<keyword evidence="1" id="KW-1133">Transmembrane helix</keyword>
<dbReference type="EMBL" id="JACIVI010000001">
    <property type="protein sequence ID" value="MBB1161495.1"/>
    <property type="molecule type" value="Genomic_DNA"/>
</dbReference>
<keyword evidence="3" id="KW-1185">Reference proteome</keyword>
<name>A0A839HH74_9BURK</name>
<reference evidence="2 3" key="1">
    <citation type="submission" date="2020-08" db="EMBL/GenBank/DDBJ databases">
        <title>Aquariorum lacteus gen. nov., sp. nov., a new member of the family Comamonadaceae, isolated from freshwater aquarium.</title>
        <authorList>
            <person name="Chun S.-J."/>
        </authorList>
    </citation>
    <scope>NUCLEOTIDE SEQUENCE [LARGE SCALE GENOMIC DNA]</scope>
    <source>
        <strain evidence="2 3">SJAQ100</strain>
    </source>
</reference>
<dbReference type="RefSeq" id="WP_182662331.1">
    <property type="nucleotide sequence ID" value="NZ_JACIVI010000001.1"/>
</dbReference>
<keyword evidence="1" id="KW-0812">Transmembrane</keyword>
<evidence type="ECO:0000313" key="3">
    <source>
        <dbReference type="Proteomes" id="UP000586093"/>
    </source>
</evidence>
<sequence length="74" mass="7987">MSKLLPHDGPPHEPAETFDPGVSAWLSDAALQGLVADDEQGPRTLVHLVDAMIWAAFAAGLVWCLVEFFTGITR</sequence>
<comment type="caution">
    <text evidence="2">The sequence shown here is derived from an EMBL/GenBank/DDBJ whole genome shotgun (WGS) entry which is preliminary data.</text>
</comment>
<dbReference type="Proteomes" id="UP000586093">
    <property type="component" value="Unassembled WGS sequence"/>
</dbReference>
<protein>
    <submittedName>
        <fullName evidence="2">Uncharacterized protein</fullName>
    </submittedName>
</protein>
<organism evidence="2 3">
    <name type="scientific">Aquariibacter albus</name>
    <dbReference type="NCBI Taxonomy" id="2759899"/>
    <lineage>
        <taxon>Bacteria</taxon>
        <taxon>Pseudomonadati</taxon>
        <taxon>Pseudomonadota</taxon>
        <taxon>Betaproteobacteria</taxon>
        <taxon>Burkholderiales</taxon>
        <taxon>Sphaerotilaceae</taxon>
        <taxon>Aquariibacter</taxon>
    </lineage>
</organism>
<evidence type="ECO:0000313" key="2">
    <source>
        <dbReference type="EMBL" id="MBB1161495.1"/>
    </source>
</evidence>